<proteinExistence type="predicted"/>
<keyword evidence="1" id="KW-1133">Transmembrane helix</keyword>
<feature type="transmembrane region" description="Helical" evidence="1">
    <location>
        <begin position="35"/>
        <end position="55"/>
    </location>
</feature>
<comment type="caution">
    <text evidence="2">The sequence shown here is derived from an EMBL/GenBank/DDBJ whole genome shotgun (WGS) entry which is preliminary data.</text>
</comment>
<keyword evidence="1" id="KW-0812">Transmembrane</keyword>
<dbReference type="Proteomes" id="UP000776164">
    <property type="component" value="Unassembled WGS sequence"/>
</dbReference>
<accession>A0ABS2L7F6</accession>
<feature type="transmembrane region" description="Helical" evidence="1">
    <location>
        <begin position="97"/>
        <end position="121"/>
    </location>
</feature>
<feature type="transmembrane region" description="Helical" evidence="1">
    <location>
        <begin position="7"/>
        <end position="29"/>
    </location>
</feature>
<keyword evidence="3" id="KW-1185">Reference proteome</keyword>
<evidence type="ECO:0008006" key="4">
    <source>
        <dbReference type="Google" id="ProtNLM"/>
    </source>
</evidence>
<evidence type="ECO:0000313" key="3">
    <source>
        <dbReference type="Proteomes" id="UP000776164"/>
    </source>
</evidence>
<evidence type="ECO:0000313" key="2">
    <source>
        <dbReference type="EMBL" id="MBM7473035.1"/>
    </source>
</evidence>
<dbReference type="RefSeq" id="WP_307827205.1">
    <property type="nucleotide sequence ID" value="NZ_BAAAHT010000003.1"/>
</dbReference>
<keyword evidence="1" id="KW-0472">Membrane</keyword>
<sequence>MATFRILLIRIAVSLGSACVGLLAAALLITEVTLTWEGFLVTVIVFTVAQSLIVPPVLKATTRNAPAFIGGIGIVATLVSLLIAAVIANGIRISGIRAWILCTLVMWLVTAVGSFLLVRYLKKQGRPAARR</sequence>
<feature type="transmembrane region" description="Helical" evidence="1">
    <location>
        <begin position="67"/>
        <end position="91"/>
    </location>
</feature>
<organism evidence="2 3">
    <name type="scientific">Subtercola frigoramans</name>
    <dbReference type="NCBI Taxonomy" id="120298"/>
    <lineage>
        <taxon>Bacteria</taxon>
        <taxon>Bacillati</taxon>
        <taxon>Actinomycetota</taxon>
        <taxon>Actinomycetes</taxon>
        <taxon>Micrococcales</taxon>
        <taxon>Microbacteriaceae</taxon>
        <taxon>Subtercola</taxon>
    </lineage>
</organism>
<name>A0ABS2L7F6_9MICO</name>
<gene>
    <name evidence="2" type="ORF">JOE66_002669</name>
</gene>
<dbReference type="EMBL" id="JAFBBU010000001">
    <property type="protein sequence ID" value="MBM7473035.1"/>
    <property type="molecule type" value="Genomic_DNA"/>
</dbReference>
<reference evidence="2 3" key="1">
    <citation type="submission" date="2021-01" db="EMBL/GenBank/DDBJ databases">
        <title>Sequencing the genomes of 1000 actinobacteria strains.</title>
        <authorList>
            <person name="Klenk H.-P."/>
        </authorList>
    </citation>
    <scope>NUCLEOTIDE SEQUENCE [LARGE SCALE GENOMIC DNA]</scope>
    <source>
        <strain evidence="2 3">DSM 13057</strain>
    </source>
</reference>
<protein>
    <recommendedName>
        <fullName evidence="4">Phage holin family protein</fullName>
    </recommendedName>
</protein>
<evidence type="ECO:0000256" key="1">
    <source>
        <dbReference type="SAM" id="Phobius"/>
    </source>
</evidence>